<accession>A0A6L9U5S2</accession>
<evidence type="ECO:0000256" key="4">
    <source>
        <dbReference type="ARBA" id="ARBA00018522"/>
    </source>
</evidence>
<keyword evidence="8 11" id="KW-0012">Acyltransferase</keyword>
<evidence type="ECO:0000259" key="10">
    <source>
        <dbReference type="SMART" id="SM00971"/>
    </source>
</evidence>
<dbReference type="GO" id="GO:0006535">
    <property type="term" value="P:cysteine biosynthetic process from serine"/>
    <property type="evidence" value="ECO:0007669"/>
    <property type="project" value="InterPro"/>
</dbReference>
<dbReference type="SMART" id="SM00971">
    <property type="entry name" value="SATase_N"/>
    <property type="match status" value="1"/>
</dbReference>
<dbReference type="RefSeq" id="WP_163985886.1">
    <property type="nucleotide sequence ID" value="NZ_WUEY01000003.1"/>
</dbReference>
<evidence type="ECO:0000256" key="2">
    <source>
        <dbReference type="ARBA" id="ARBA00007274"/>
    </source>
</evidence>
<evidence type="ECO:0000256" key="7">
    <source>
        <dbReference type="ARBA" id="ARBA00022737"/>
    </source>
</evidence>
<dbReference type="InterPro" id="IPR011004">
    <property type="entry name" value="Trimer_LpxA-like_sf"/>
</dbReference>
<dbReference type="SUPFAM" id="SSF51161">
    <property type="entry name" value="Trimeric LpxA-like enzymes"/>
    <property type="match status" value="1"/>
</dbReference>
<sequence length="287" mass="31299">MVAATDIRPLEGLGAVKVMDPIWDSMREEARAAAERDPLLAAFLYSTIINHRSLEECVIYRICERLDHPDMQAILLRQTFEEMLGDWPEWGSILRVDIQAVYDRDPACLRFVEPVLYFKGFHALQTHRLAHWLYNRGRRDFALYLQSRSSSVFQTDINPAARIGKGIFLDHATGLVVGETAVIGDNVSILHGVTLGGTGKEGSDRHPKIAHGVLIGAGAKILGNIQIGHCSRIAAGSVVLKEVPAKTTVAGVPAKVVGEAGCSEPSRSMDQLLAEQLVVDQIMGAGI</sequence>
<dbReference type="FunFam" id="2.160.10.10:FF:000002">
    <property type="entry name" value="Serine acetyltransferase"/>
    <property type="match status" value="1"/>
</dbReference>
<comment type="catalytic activity">
    <reaction evidence="9">
        <text>L-serine + acetyl-CoA = O-acetyl-L-serine + CoA</text>
        <dbReference type="Rhea" id="RHEA:24560"/>
        <dbReference type="ChEBI" id="CHEBI:33384"/>
        <dbReference type="ChEBI" id="CHEBI:57287"/>
        <dbReference type="ChEBI" id="CHEBI:57288"/>
        <dbReference type="ChEBI" id="CHEBI:58340"/>
        <dbReference type="EC" id="2.3.1.30"/>
    </reaction>
</comment>
<protein>
    <recommendedName>
        <fullName evidence="4">Serine acetyltransferase</fullName>
        <ecNumber evidence="3">2.3.1.30</ecNumber>
    </recommendedName>
</protein>
<evidence type="ECO:0000313" key="11">
    <source>
        <dbReference type="EMBL" id="NEI69457.1"/>
    </source>
</evidence>
<dbReference type="Pfam" id="PF06426">
    <property type="entry name" value="SATase_N"/>
    <property type="match status" value="1"/>
</dbReference>
<proteinExistence type="inferred from homology"/>
<dbReference type="InterPro" id="IPR010493">
    <property type="entry name" value="Ser_AcTrfase_N"/>
</dbReference>
<comment type="caution">
    <text evidence="11">The sequence shown here is derived from an EMBL/GenBank/DDBJ whole genome shotgun (WGS) entry which is preliminary data.</text>
</comment>
<keyword evidence="7" id="KW-0677">Repeat</keyword>
<dbReference type="PANTHER" id="PTHR42811">
    <property type="entry name" value="SERINE ACETYLTRANSFERASE"/>
    <property type="match status" value="1"/>
</dbReference>
<gene>
    <name evidence="11" type="primary">cysE</name>
    <name evidence="11" type="ORF">GR212_07695</name>
</gene>
<dbReference type="Proteomes" id="UP000483035">
    <property type="component" value="Unassembled WGS sequence"/>
</dbReference>
<dbReference type="AlphaFoldDB" id="A0A6L9U5S2"/>
<evidence type="ECO:0000256" key="1">
    <source>
        <dbReference type="ARBA" id="ARBA00004876"/>
    </source>
</evidence>
<dbReference type="InterPro" id="IPR042122">
    <property type="entry name" value="Ser_AcTrfase_N_sf"/>
</dbReference>
<dbReference type="InterPro" id="IPR001451">
    <property type="entry name" value="Hexapep"/>
</dbReference>
<dbReference type="InterPro" id="IPR053376">
    <property type="entry name" value="Serine_acetyltransferase"/>
</dbReference>
<dbReference type="NCBIfam" id="NF041874">
    <property type="entry name" value="EPS_EpsC"/>
    <property type="match status" value="1"/>
</dbReference>
<evidence type="ECO:0000256" key="5">
    <source>
        <dbReference type="ARBA" id="ARBA00022605"/>
    </source>
</evidence>
<dbReference type="EMBL" id="WUEY01000003">
    <property type="protein sequence ID" value="NEI69457.1"/>
    <property type="molecule type" value="Genomic_DNA"/>
</dbReference>
<feature type="domain" description="Serine acetyltransferase N-terminal" evidence="10">
    <location>
        <begin position="22"/>
        <end position="126"/>
    </location>
</feature>
<dbReference type="EC" id="2.3.1.30" evidence="3"/>
<dbReference type="GO" id="GO:0009001">
    <property type="term" value="F:serine O-acetyltransferase activity"/>
    <property type="evidence" value="ECO:0007669"/>
    <property type="project" value="UniProtKB-EC"/>
</dbReference>
<dbReference type="UniPathway" id="UPA00136">
    <property type="reaction ID" value="UER00199"/>
</dbReference>
<dbReference type="PROSITE" id="PS00101">
    <property type="entry name" value="HEXAPEP_TRANSFERASES"/>
    <property type="match status" value="1"/>
</dbReference>
<reference evidence="11 12" key="1">
    <citation type="submission" date="2019-12" db="EMBL/GenBank/DDBJ databases">
        <title>Rhizobium genotypes associated with high levels of biological nitrogen fixation by grain legumes in a temperate-maritime cropping system.</title>
        <authorList>
            <person name="Maluk M."/>
            <person name="Francesc Ferrando Molina F."/>
            <person name="Lopez Del Egido L."/>
            <person name="Lafos M."/>
            <person name="Langarica-Fuentes A."/>
            <person name="Gebre Yohannes G."/>
            <person name="Young M.W."/>
            <person name="Martin P."/>
            <person name="Gantlett R."/>
            <person name="Kenicer G."/>
            <person name="Hawes C."/>
            <person name="Begg G.S."/>
            <person name="Quilliam R.S."/>
            <person name="Squire G.R."/>
            <person name="Poole P.S."/>
            <person name="Young P.W."/>
            <person name="Iannetta P.M."/>
            <person name="James E.K."/>
        </authorList>
    </citation>
    <scope>NUCLEOTIDE SEQUENCE [LARGE SCALE GENOMIC DNA]</scope>
    <source>
        <strain evidence="11 12">JHI1118</strain>
    </source>
</reference>
<comment type="pathway">
    <text evidence="1">Amino-acid biosynthesis; L-cysteine biosynthesis; L-cysteine from L-serine: step 1/2.</text>
</comment>
<organism evidence="11 12">
    <name type="scientific">Rhizobium lusitanum</name>
    <dbReference type="NCBI Taxonomy" id="293958"/>
    <lineage>
        <taxon>Bacteria</taxon>
        <taxon>Pseudomonadati</taxon>
        <taxon>Pseudomonadota</taxon>
        <taxon>Alphaproteobacteria</taxon>
        <taxon>Hyphomicrobiales</taxon>
        <taxon>Rhizobiaceae</taxon>
        <taxon>Rhizobium/Agrobacterium group</taxon>
        <taxon>Rhizobium</taxon>
    </lineage>
</organism>
<comment type="similarity">
    <text evidence="2">Belongs to the transferase hexapeptide repeat family.</text>
</comment>
<dbReference type="Pfam" id="PF00132">
    <property type="entry name" value="Hexapep"/>
    <property type="match status" value="1"/>
</dbReference>
<dbReference type="InterPro" id="IPR005881">
    <property type="entry name" value="Ser_O-AcTrfase"/>
</dbReference>
<dbReference type="InterPro" id="IPR018357">
    <property type="entry name" value="Hexapep_transf_CS"/>
</dbReference>
<name>A0A6L9U5S2_9HYPH</name>
<evidence type="ECO:0000313" key="12">
    <source>
        <dbReference type="Proteomes" id="UP000483035"/>
    </source>
</evidence>
<keyword evidence="5" id="KW-0028">Amino-acid biosynthesis</keyword>
<dbReference type="NCBIfam" id="TIGR01172">
    <property type="entry name" value="cysE"/>
    <property type="match status" value="1"/>
</dbReference>
<evidence type="ECO:0000256" key="3">
    <source>
        <dbReference type="ARBA" id="ARBA00013266"/>
    </source>
</evidence>
<evidence type="ECO:0000256" key="8">
    <source>
        <dbReference type="ARBA" id="ARBA00023315"/>
    </source>
</evidence>
<dbReference type="Gene3D" id="1.10.3130.10">
    <property type="entry name" value="serine acetyltransferase, domain 1"/>
    <property type="match status" value="1"/>
</dbReference>
<evidence type="ECO:0000256" key="9">
    <source>
        <dbReference type="ARBA" id="ARBA00049486"/>
    </source>
</evidence>
<evidence type="ECO:0000256" key="6">
    <source>
        <dbReference type="ARBA" id="ARBA00022679"/>
    </source>
</evidence>
<dbReference type="Gene3D" id="2.160.10.10">
    <property type="entry name" value="Hexapeptide repeat proteins"/>
    <property type="match status" value="1"/>
</dbReference>
<dbReference type="CDD" id="cd03354">
    <property type="entry name" value="LbH_SAT"/>
    <property type="match status" value="1"/>
</dbReference>
<keyword evidence="6 11" id="KW-0808">Transferase</keyword>
<dbReference type="GO" id="GO:0005737">
    <property type="term" value="C:cytoplasm"/>
    <property type="evidence" value="ECO:0007669"/>
    <property type="project" value="InterPro"/>
</dbReference>
<dbReference type="InterPro" id="IPR045304">
    <property type="entry name" value="LbH_SAT"/>
</dbReference>